<evidence type="ECO:0000256" key="3">
    <source>
        <dbReference type="ARBA" id="ARBA00022475"/>
    </source>
</evidence>
<dbReference type="InterPro" id="IPR011500">
    <property type="entry name" value="GPCR_3_9-Cys_dom"/>
</dbReference>
<dbReference type="InterPro" id="IPR000337">
    <property type="entry name" value="GPCR_3"/>
</dbReference>
<evidence type="ECO:0000256" key="10">
    <source>
        <dbReference type="ARBA" id="ARBA00023180"/>
    </source>
</evidence>
<feature type="transmembrane region" description="Helical" evidence="12">
    <location>
        <begin position="444"/>
        <end position="463"/>
    </location>
</feature>
<feature type="domain" description="G-protein coupled receptors family 3 profile" evidence="14">
    <location>
        <begin position="331"/>
        <end position="586"/>
    </location>
</feature>
<dbReference type="GO" id="GO:0004930">
    <property type="term" value="F:G protein-coupled receptor activity"/>
    <property type="evidence" value="ECO:0007669"/>
    <property type="project" value="UniProtKB-KW"/>
</dbReference>
<keyword evidence="7" id="KW-0297">G-protein coupled receptor</keyword>
<dbReference type="SMR" id="A0A3B2WAT3"/>
<evidence type="ECO:0000256" key="12">
    <source>
        <dbReference type="SAM" id="Phobius"/>
    </source>
</evidence>
<dbReference type="ExpressionAtlas" id="A0A3B2WAT3">
    <property type="expression patterns" value="differential"/>
</dbReference>
<evidence type="ECO:0000313" key="15">
    <source>
        <dbReference type="Ensembl" id="ENSMUSP00000156505.2"/>
    </source>
</evidence>
<feature type="transmembrane region" description="Helical" evidence="12">
    <location>
        <begin position="368"/>
        <end position="389"/>
    </location>
</feature>
<dbReference type="InterPro" id="IPR001828">
    <property type="entry name" value="ANF_lig-bd_rcpt"/>
</dbReference>
<dbReference type="Ensembl" id="ENSMUST00000233531.2">
    <property type="protein sequence ID" value="ENSMUSP00000156505.2"/>
    <property type="gene ID" value="ENSMUSG00000091572.10"/>
</dbReference>
<dbReference type="Gene3D" id="3.40.50.2300">
    <property type="match status" value="3"/>
</dbReference>
<feature type="transmembrane region" description="Helical" evidence="12">
    <location>
        <begin position="524"/>
        <end position="544"/>
    </location>
</feature>
<evidence type="ECO:0000256" key="13">
    <source>
        <dbReference type="SAM" id="SignalP"/>
    </source>
</evidence>
<keyword evidence="9" id="KW-0675">Receptor</keyword>
<evidence type="ECO:0000256" key="5">
    <source>
        <dbReference type="ARBA" id="ARBA00022729"/>
    </source>
</evidence>
<reference evidence="15" key="4">
    <citation type="submission" date="2025-09" db="UniProtKB">
        <authorList>
            <consortium name="Ensembl"/>
        </authorList>
    </citation>
    <scope>IDENTIFICATION</scope>
    <source>
        <strain evidence="15">C57BL/6J</strain>
    </source>
</reference>
<organism evidence="15 17">
    <name type="scientific">Mus musculus</name>
    <name type="common">Mouse</name>
    <dbReference type="NCBI Taxonomy" id="10090"/>
    <lineage>
        <taxon>Eukaryota</taxon>
        <taxon>Metazoa</taxon>
        <taxon>Chordata</taxon>
        <taxon>Craniata</taxon>
        <taxon>Vertebrata</taxon>
        <taxon>Euteleostomi</taxon>
        <taxon>Mammalia</taxon>
        <taxon>Eutheria</taxon>
        <taxon>Euarchontoglires</taxon>
        <taxon>Glires</taxon>
        <taxon>Rodentia</taxon>
        <taxon>Myomorpha</taxon>
        <taxon>Muroidea</taxon>
        <taxon>Muridae</taxon>
        <taxon>Murinae</taxon>
        <taxon>Mus</taxon>
        <taxon>Mus</taxon>
    </lineage>
</organism>
<dbReference type="GO" id="GO:0005886">
    <property type="term" value="C:plasma membrane"/>
    <property type="evidence" value="ECO:0007669"/>
    <property type="project" value="UniProtKB-SubCell"/>
</dbReference>
<feature type="chain" id="PRO_5017270577" evidence="13">
    <location>
        <begin position="25"/>
        <end position="623"/>
    </location>
</feature>
<keyword evidence="5 13" id="KW-0732">Signal</keyword>
<dbReference type="InterPro" id="IPR038550">
    <property type="entry name" value="GPCR_3_9-Cys_sf"/>
</dbReference>
<evidence type="ECO:0000259" key="14">
    <source>
        <dbReference type="PROSITE" id="PS50259"/>
    </source>
</evidence>
<feature type="signal peptide" evidence="13">
    <location>
        <begin position="1"/>
        <end position="24"/>
    </location>
</feature>
<evidence type="ECO:0000256" key="6">
    <source>
        <dbReference type="ARBA" id="ARBA00022989"/>
    </source>
</evidence>
<dbReference type="Bgee" id="ENSMUSG00000091572">
    <property type="expression patterns" value="Expressed in yolk sac and 2 other cell types or tissues"/>
</dbReference>
<dbReference type="PROSITE" id="PS50259">
    <property type="entry name" value="G_PROTEIN_RECEP_F3_4"/>
    <property type="match status" value="1"/>
</dbReference>
<reference evidence="15 17" key="1">
    <citation type="journal article" date="2009" name="PLoS Biol.">
        <title>Lineage-specific biology revealed by a finished genome assembly of the mouse.</title>
        <authorList>
            <consortium name="Mouse Genome Sequencing Consortium"/>
            <person name="Church D.M."/>
            <person name="Goodstadt L."/>
            <person name="Hillier L.W."/>
            <person name="Zody M.C."/>
            <person name="Goldstein S."/>
            <person name="She X."/>
            <person name="Bult C.J."/>
            <person name="Agarwala R."/>
            <person name="Cherry J.L."/>
            <person name="DiCuccio M."/>
            <person name="Hlavina W."/>
            <person name="Kapustin Y."/>
            <person name="Meric P."/>
            <person name="Maglott D."/>
            <person name="Birtle Z."/>
            <person name="Marques A.C."/>
            <person name="Graves T."/>
            <person name="Zhou S."/>
            <person name="Teague B."/>
            <person name="Potamousis K."/>
            <person name="Churas C."/>
            <person name="Place M."/>
            <person name="Herschleb J."/>
            <person name="Runnheim R."/>
            <person name="Forrest D."/>
            <person name="Amos-Landgraf J."/>
            <person name="Schwartz D.C."/>
            <person name="Cheng Z."/>
            <person name="Lindblad-Toh K."/>
            <person name="Eichler E.E."/>
            <person name="Ponting C.P."/>
        </authorList>
    </citation>
    <scope>NUCLEOTIDE SEQUENCE [LARGE SCALE GENOMIC DNA]</scope>
    <source>
        <strain evidence="15 17">C57BL/6J</strain>
    </source>
</reference>
<dbReference type="Proteomes" id="UP000000589">
    <property type="component" value="Chromosome 3"/>
</dbReference>
<dbReference type="PRINTS" id="PR00248">
    <property type="entry name" value="GPCRMGR"/>
</dbReference>
<keyword evidence="10" id="KW-0325">Glycoprotein</keyword>
<keyword evidence="4 12" id="KW-0812">Transmembrane</keyword>
<dbReference type="OrthoDB" id="5984008at2759"/>
<evidence type="ECO:0000313" key="16">
    <source>
        <dbReference type="MGI" id="MGI:3643995"/>
    </source>
</evidence>
<comment type="similarity">
    <text evidence="2">Belongs to the G-protein coupled receptor 3 family.</text>
</comment>
<dbReference type="AlphaFoldDB" id="A0A3B2WAT3"/>
<evidence type="ECO:0000256" key="4">
    <source>
        <dbReference type="ARBA" id="ARBA00022692"/>
    </source>
</evidence>
<dbReference type="Pfam" id="PF01094">
    <property type="entry name" value="ANF_receptor"/>
    <property type="match status" value="1"/>
</dbReference>
<evidence type="ECO:0000256" key="11">
    <source>
        <dbReference type="ARBA" id="ARBA00023224"/>
    </source>
</evidence>
<dbReference type="CDD" id="cd15280">
    <property type="entry name" value="7tmC_V2R-like"/>
    <property type="match status" value="1"/>
</dbReference>
<keyword evidence="3" id="KW-1003">Cell membrane</keyword>
<dbReference type="Gene3D" id="2.10.50.30">
    <property type="entry name" value="GPCR, family 3, nine cysteines domain"/>
    <property type="match status" value="1"/>
</dbReference>
<evidence type="ECO:0000256" key="2">
    <source>
        <dbReference type="ARBA" id="ARBA00007242"/>
    </source>
</evidence>
<dbReference type="GeneTree" id="ENSGT00940000160473"/>
<keyword evidence="8 12" id="KW-0472">Membrane</keyword>
<feature type="transmembrane region" description="Helical" evidence="12">
    <location>
        <begin position="494"/>
        <end position="512"/>
    </location>
</feature>
<sequence length="623" mass="70478">MKMAIRKKCLILELTVFLCVELYAQYEDQNMTCRLMRKFNLTGYVEAENHHFVIGGQFPVHYRTIPTSDSDEEPESPMCEGFNFRGFRWMKTMIHTIKEINERKDILPEHTLGYQIFDNCFSTTKAMESSMVFLTGQDEYKPKWRNSTGKYLIGIIGAGGSTMSLAGARILLLNDVVQLFEYIRKVKFTTHDGRKIELNVHGDIENGYYDILNWQMDNTGDIAIVKVGEYKFTRSKYELVLPKNSTLFWNTESSRLPDSVCTKVCPPGTRKGFITGQPVCCFDCIPCEDGYVSEKPGQRLCNPCSEDDWSNAEKNKCVPKHVEFLAYEEALGFTLVILSIFGALVVLAVTVVYVIHRHTPLVKANDRELSFLIQISLVITVLSTMLFIGKPCNWSCMARQVTLALGFCLCLSSILGKTISLFFAYRISISKTQLISMHPSFRKLIVLLCVFGEIGVCASYLVLKPPSMFKNIERQNVKIIFECNEGSVEFLCSIFGFDVLLALLCFVTTFMARQLPDNYYEGKCITFGMLFFFIVWISFVPAYLSTKGKFKVAVEIFAILASSYGLLGCLFLPKCFIILLRPKRNTDETVGGRVPTVDRSIQLTSASVSSELNSTMVSTVLDE</sequence>
<dbReference type="InterPro" id="IPR000068">
    <property type="entry name" value="GPCR_3_Ca_sens_rcpt-rel"/>
</dbReference>
<dbReference type="Pfam" id="PF00003">
    <property type="entry name" value="7tm_3"/>
    <property type="match status" value="1"/>
</dbReference>
<comment type="subcellular location">
    <subcellularLocation>
        <location evidence="1">Cell membrane</location>
        <topology evidence="1">Multi-pass membrane protein</topology>
    </subcellularLocation>
</comment>
<dbReference type="SUPFAM" id="SSF53822">
    <property type="entry name" value="Periplasmic binding protein-like I"/>
    <property type="match status" value="2"/>
</dbReference>
<evidence type="ECO:0000256" key="7">
    <source>
        <dbReference type="ARBA" id="ARBA00023040"/>
    </source>
</evidence>
<reference evidence="15 17" key="2">
    <citation type="journal article" date="2011" name="PLoS Biol.">
        <title>Modernizing reference genome assemblies.</title>
        <authorList>
            <person name="Church D.M."/>
            <person name="Schneider V.A."/>
            <person name="Graves T."/>
            <person name="Auger K."/>
            <person name="Cunningham F."/>
            <person name="Bouk N."/>
            <person name="Chen H.C."/>
            <person name="Agarwala R."/>
            <person name="McLaren W.M."/>
            <person name="Ritchie G.R."/>
            <person name="Albracht D."/>
            <person name="Kremitzki M."/>
            <person name="Rock S."/>
            <person name="Kotkiewicz H."/>
            <person name="Kremitzki C."/>
            <person name="Wollam A."/>
            <person name="Trani L."/>
            <person name="Fulton L."/>
            <person name="Fulton R."/>
            <person name="Matthews L."/>
            <person name="Whitehead S."/>
            <person name="Chow W."/>
            <person name="Torrance J."/>
            <person name="Dunn M."/>
            <person name="Harden G."/>
            <person name="Threadgold G."/>
            <person name="Wood J."/>
            <person name="Collins J."/>
            <person name="Heath P."/>
            <person name="Griffiths G."/>
            <person name="Pelan S."/>
            <person name="Grafham D."/>
            <person name="Eichler E.E."/>
            <person name="Weinstock G."/>
            <person name="Mardis E.R."/>
            <person name="Wilson R.K."/>
            <person name="Howe K."/>
            <person name="Flicek P."/>
            <person name="Hubbard T."/>
        </authorList>
    </citation>
    <scope>NUCLEOTIDE SEQUENCE [LARGE SCALE GENOMIC DNA]</scope>
    <source>
        <strain evidence="15 17">C57BL/6J</strain>
    </source>
</reference>
<dbReference type="Pfam" id="PF07562">
    <property type="entry name" value="NCD3G"/>
    <property type="match status" value="1"/>
</dbReference>
<accession>A0A3B2WAT3</accession>
<evidence type="ECO:0000256" key="1">
    <source>
        <dbReference type="ARBA" id="ARBA00004651"/>
    </source>
</evidence>
<evidence type="ECO:0000256" key="8">
    <source>
        <dbReference type="ARBA" id="ARBA00023136"/>
    </source>
</evidence>
<keyword evidence="17" id="KW-1185">Reference proteome</keyword>
<dbReference type="VEuPathDB" id="HostDB:ENSMUSG00000091572"/>
<protein>
    <submittedName>
        <fullName evidence="15">Vomeronasal 2, receptor 3</fullName>
    </submittedName>
</protein>
<evidence type="ECO:0000313" key="17">
    <source>
        <dbReference type="Proteomes" id="UP000000589"/>
    </source>
</evidence>
<proteinExistence type="inferred from homology"/>
<reference evidence="15" key="3">
    <citation type="submission" date="2025-08" db="UniProtKB">
        <authorList>
            <consortium name="Ensembl"/>
        </authorList>
    </citation>
    <scope>IDENTIFICATION</scope>
    <source>
        <strain evidence="15">C57BL/6J</strain>
    </source>
</reference>
<dbReference type="PANTHER" id="PTHR24061">
    <property type="entry name" value="CALCIUM-SENSING RECEPTOR-RELATED"/>
    <property type="match status" value="1"/>
</dbReference>
<dbReference type="AGR" id="MGI:3643995"/>
<dbReference type="InterPro" id="IPR028082">
    <property type="entry name" value="Peripla_BP_I"/>
</dbReference>
<dbReference type="InterPro" id="IPR017978">
    <property type="entry name" value="GPCR_3_C"/>
</dbReference>
<dbReference type="PANTHER" id="PTHR24061:SF530">
    <property type="entry name" value="VOMERONASAL 2, RECEPTOR 3-RELATED"/>
    <property type="match status" value="1"/>
</dbReference>
<name>A0A3B2WAT3_MOUSE</name>
<dbReference type="MGI" id="MGI:3643995">
    <property type="gene designation" value="Vmn2r3"/>
</dbReference>
<gene>
    <name evidence="15 16" type="primary">Vmn2r3</name>
</gene>
<feature type="transmembrane region" description="Helical" evidence="12">
    <location>
        <begin position="401"/>
        <end position="423"/>
    </location>
</feature>
<keyword evidence="11" id="KW-0807">Transducer</keyword>
<feature type="transmembrane region" description="Helical" evidence="12">
    <location>
        <begin position="330"/>
        <end position="356"/>
    </location>
</feature>
<feature type="transmembrane region" description="Helical" evidence="12">
    <location>
        <begin position="556"/>
        <end position="580"/>
    </location>
</feature>
<keyword evidence="6 12" id="KW-1133">Transmembrane helix</keyword>
<evidence type="ECO:0000256" key="9">
    <source>
        <dbReference type="ARBA" id="ARBA00023170"/>
    </source>
</evidence>
<dbReference type="FunFam" id="2.10.50.30:FF:000002">
    <property type="entry name" value="Vomeronasal 2 receptor, h1"/>
    <property type="match status" value="1"/>
</dbReference>